<dbReference type="PRINTS" id="PR00413">
    <property type="entry name" value="HADHALOGNASE"/>
</dbReference>
<dbReference type="Gene3D" id="1.10.150.240">
    <property type="entry name" value="Putative phosphatase, domain 2"/>
    <property type="match status" value="1"/>
</dbReference>
<dbReference type="OrthoDB" id="9797743at2"/>
<dbReference type="GO" id="GO:0046872">
    <property type="term" value="F:metal ion binding"/>
    <property type="evidence" value="ECO:0007669"/>
    <property type="project" value="UniProtKB-KW"/>
</dbReference>
<comment type="similarity">
    <text evidence="2">Belongs to the HAD-like hydrolase superfamily. CbbY/CbbZ/Gph/YieH family.</text>
</comment>
<keyword evidence="6" id="KW-0413">Isomerase</keyword>
<evidence type="ECO:0000256" key="1">
    <source>
        <dbReference type="ARBA" id="ARBA00001946"/>
    </source>
</evidence>
<dbReference type="InterPro" id="IPR023198">
    <property type="entry name" value="PGP-like_dom2"/>
</dbReference>
<dbReference type="Pfam" id="PF00702">
    <property type="entry name" value="Hydrolase"/>
    <property type="match status" value="1"/>
</dbReference>
<evidence type="ECO:0000313" key="11">
    <source>
        <dbReference type="EMBL" id="PQA58868.1"/>
    </source>
</evidence>
<evidence type="ECO:0000256" key="7">
    <source>
        <dbReference type="ARBA" id="ARBA00023277"/>
    </source>
</evidence>
<dbReference type="Proteomes" id="UP000239590">
    <property type="component" value="Unassembled WGS sequence"/>
</dbReference>
<evidence type="ECO:0000256" key="8">
    <source>
        <dbReference type="ARBA" id="ARBA00044926"/>
    </source>
</evidence>
<gene>
    <name evidence="11" type="ORF">C5O19_04195</name>
</gene>
<evidence type="ECO:0000313" key="12">
    <source>
        <dbReference type="Proteomes" id="UP000239590"/>
    </source>
</evidence>
<dbReference type="SFLD" id="SFLDG01129">
    <property type="entry name" value="C1.5:_HAD__Beta-PGM__Phosphata"/>
    <property type="match status" value="1"/>
</dbReference>
<dbReference type="NCBIfam" id="TIGR02009">
    <property type="entry name" value="PGMB-YQAB-SF"/>
    <property type="match status" value="1"/>
</dbReference>
<dbReference type="PANTHER" id="PTHR46193">
    <property type="entry name" value="6-PHOSPHOGLUCONATE PHOSPHATASE"/>
    <property type="match status" value="1"/>
</dbReference>
<organism evidence="11 12">
    <name type="scientific">Siphonobacter curvatus</name>
    <dbReference type="NCBI Taxonomy" id="2094562"/>
    <lineage>
        <taxon>Bacteria</taxon>
        <taxon>Pseudomonadati</taxon>
        <taxon>Bacteroidota</taxon>
        <taxon>Cytophagia</taxon>
        <taxon>Cytophagales</taxon>
        <taxon>Cytophagaceae</taxon>
        <taxon>Siphonobacter</taxon>
    </lineage>
</organism>
<dbReference type="EC" id="5.4.2.6" evidence="9"/>
<dbReference type="Gene3D" id="3.40.50.1000">
    <property type="entry name" value="HAD superfamily/HAD-like"/>
    <property type="match status" value="1"/>
</dbReference>
<evidence type="ECO:0000256" key="10">
    <source>
        <dbReference type="ARBA" id="ARBA00044991"/>
    </source>
</evidence>
<dbReference type="PANTHER" id="PTHR46193:SF18">
    <property type="entry name" value="HEXITOL PHOSPHATASE B"/>
    <property type="match status" value="1"/>
</dbReference>
<evidence type="ECO:0000256" key="3">
    <source>
        <dbReference type="ARBA" id="ARBA00022553"/>
    </source>
</evidence>
<evidence type="ECO:0000256" key="5">
    <source>
        <dbReference type="ARBA" id="ARBA00022842"/>
    </source>
</evidence>
<keyword evidence="5" id="KW-0460">Magnesium</keyword>
<dbReference type="InterPro" id="IPR006439">
    <property type="entry name" value="HAD-SF_hydro_IA"/>
</dbReference>
<protein>
    <recommendedName>
        <fullName evidence="10">Beta-phosphoglucomutase</fullName>
        <ecNumber evidence="9">5.4.2.6</ecNumber>
    </recommendedName>
</protein>
<keyword evidence="7" id="KW-0119">Carbohydrate metabolism</keyword>
<keyword evidence="12" id="KW-1185">Reference proteome</keyword>
<evidence type="ECO:0000256" key="2">
    <source>
        <dbReference type="ARBA" id="ARBA00006171"/>
    </source>
</evidence>
<dbReference type="SUPFAM" id="SSF56784">
    <property type="entry name" value="HAD-like"/>
    <property type="match status" value="1"/>
</dbReference>
<sequence length="227" mass="25203">MSIQQPDPTLRAALFDMDGVIVDNMAYHETAWRLFCENHGFPFSREMYYTNLNGKNSFDSFAYLLGRDPSPEEVRQMSDEKEEMYRTSYGPVLEPAEGLISFLNILHEYGVKCAVATSAPIENVQFTLDGTGLRPLFDVVVDASMVQNGKPAPDIYLKAAELVEVHPSNCVVFEDALLGIQAGKAAGMKVVGVSTSHSKDELAPLTSAVIADFREINWEQFEFVLAH</sequence>
<keyword evidence="3" id="KW-0597">Phosphoprotein</keyword>
<dbReference type="GO" id="GO:0008801">
    <property type="term" value="F:beta-phosphoglucomutase activity"/>
    <property type="evidence" value="ECO:0007669"/>
    <property type="project" value="UniProtKB-EC"/>
</dbReference>
<comment type="catalytic activity">
    <reaction evidence="8">
        <text>beta-D-glucose 1-phosphate = beta-D-glucose 6-phosphate</text>
        <dbReference type="Rhea" id="RHEA:20113"/>
        <dbReference type="ChEBI" id="CHEBI:57684"/>
        <dbReference type="ChEBI" id="CHEBI:58247"/>
        <dbReference type="EC" id="5.4.2.6"/>
    </reaction>
</comment>
<dbReference type="AlphaFoldDB" id="A0A2S7IMM0"/>
<dbReference type="EMBL" id="PTRA01000001">
    <property type="protein sequence ID" value="PQA58868.1"/>
    <property type="molecule type" value="Genomic_DNA"/>
</dbReference>
<comment type="caution">
    <text evidence="11">The sequence shown here is derived from an EMBL/GenBank/DDBJ whole genome shotgun (WGS) entry which is preliminary data.</text>
</comment>
<dbReference type="NCBIfam" id="TIGR01509">
    <property type="entry name" value="HAD-SF-IA-v3"/>
    <property type="match status" value="1"/>
</dbReference>
<name>A0A2S7IMM0_9BACT</name>
<dbReference type="InterPro" id="IPR023214">
    <property type="entry name" value="HAD_sf"/>
</dbReference>
<dbReference type="InterPro" id="IPR036412">
    <property type="entry name" value="HAD-like_sf"/>
</dbReference>
<dbReference type="InterPro" id="IPR010976">
    <property type="entry name" value="B-phosphoglucomutase_hydrolase"/>
</dbReference>
<proteinExistence type="inferred from homology"/>
<accession>A0A2S7IMM0</accession>
<dbReference type="SFLD" id="SFLDS00003">
    <property type="entry name" value="Haloacid_Dehalogenase"/>
    <property type="match status" value="1"/>
</dbReference>
<dbReference type="InterPro" id="IPR051600">
    <property type="entry name" value="Beta-PGM-like"/>
</dbReference>
<dbReference type="SFLD" id="SFLDG01135">
    <property type="entry name" value="C1.5.6:_HAD__Beta-PGM__Phospha"/>
    <property type="match status" value="1"/>
</dbReference>
<dbReference type="RefSeq" id="WP_104710037.1">
    <property type="nucleotide sequence ID" value="NZ_PTRA01000001.1"/>
</dbReference>
<comment type="cofactor">
    <cofactor evidence="1">
        <name>Mg(2+)</name>
        <dbReference type="ChEBI" id="CHEBI:18420"/>
    </cofactor>
</comment>
<evidence type="ECO:0000256" key="4">
    <source>
        <dbReference type="ARBA" id="ARBA00022723"/>
    </source>
</evidence>
<reference evidence="12" key="1">
    <citation type="submission" date="2018-02" db="EMBL/GenBank/DDBJ databases">
        <title>Genome sequencing of Solimonas sp. HR-BB.</title>
        <authorList>
            <person name="Lee Y."/>
            <person name="Jeon C.O."/>
        </authorList>
    </citation>
    <scope>NUCLEOTIDE SEQUENCE [LARGE SCALE GENOMIC DNA]</scope>
    <source>
        <strain evidence="12">HR-U</strain>
    </source>
</reference>
<evidence type="ECO:0000256" key="9">
    <source>
        <dbReference type="ARBA" id="ARBA00044968"/>
    </source>
</evidence>
<keyword evidence="4" id="KW-0479">Metal-binding</keyword>
<evidence type="ECO:0000256" key="6">
    <source>
        <dbReference type="ARBA" id="ARBA00023235"/>
    </source>
</evidence>